<protein>
    <submittedName>
        <fullName evidence="1">Uncharacterized protein</fullName>
    </submittedName>
</protein>
<organism evidence="1 2">
    <name type="scientific">Pteropus alecto</name>
    <name type="common">Black flying fox</name>
    <dbReference type="NCBI Taxonomy" id="9402"/>
    <lineage>
        <taxon>Eukaryota</taxon>
        <taxon>Metazoa</taxon>
        <taxon>Chordata</taxon>
        <taxon>Craniata</taxon>
        <taxon>Vertebrata</taxon>
        <taxon>Euteleostomi</taxon>
        <taxon>Mammalia</taxon>
        <taxon>Eutheria</taxon>
        <taxon>Laurasiatheria</taxon>
        <taxon>Chiroptera</taxon>
        <taxon>Yinpterochiroptera</taxon>
        <taxon>Pteropodoidea</taxon>
        <taxon>Pteropodidae</taxon>
        <taxon>Pteropodinae</taxon>
        <taxon>Pteropus</taxon>
    </lineage>
</organism>
<keyword evidence="2" id="KW-1185">Reference proteome</keyword>
<evidence type="ECO:0000313" key="2">
    <source>
        <dbReference type="Proteomes" id="UP000010552"/>
    </source>
</evidence>
<dbReference type="Proteomes" id="UP000010552">
    <property type="component" value="Unassembled WGS sequence"/>
</dbReference>
<dbReference type="InParanoid" id="L5KF45"/>
<proteinExistence type="predicted"/>
<dbReference type="EMBL" id="KB030789">
    <property type="protein sequence ID" value="ELK09937.1"/>
    <property type="molecule type" value="Genomic_DNA"/>
</dbReference>
<sequence length="93" mass="10444">MRTVKEAIEVEQKWHPCSVHSVVQGTLLAHNRERTRAGTASKFSEEGLPKEFLPQQSAASAREHNAVVCAVRMTDVLIVKELDPRRYSRTSVS</sequence>
<dbReference type="AlphaFoldDB" id="L5KF45"/>
<accession>L5KF45</accession>
<name>L5KF45_PTEAL</name>
<gene>
    <name evidence="1" type="ORF">PAL_GLEAN10013188</name>
</gene>
<reference evidence="2" key="1">
    <citation type="journal article" date="2013" name="Science">
        <title>Comparative analysis of bat genomes provides insight into the evolution of flight and immunity.</title>
        <authorList>
            <person name="Zhang G."/>
            <person name="Cowled C."/>
            <person name="Shi Z."/>
            <person name="Huang Z."/>
            <person name="Bishop-Lilly K.A."/>
            <person name="Fang X."/>
            <person name="Wynne J.W."/>
            <person name="Xiong Z."/>
            <person name="Baker M.L."/>
            <person name="Zhao W."/>
            <person name="Tachedjian M."/>
            <person name="Zhu Y."/>
            <person name="Zhou P."/>
            <person name="Jiang X."/>
            <person name="Ng J."/>
            <person name="Yang L."/>
            <person name="Wu L."/>
            <person name="Xiao J."/>
            <person name="Feng Y."/>
            <person name="Chen Y."/>
            <person name="Sun X."/>
            <person name="Zhang Y."/>
            <person name="Marsh G.A."/>
            <person name="Crameri G."/>
            <person name="Broder C.C."/>
            <person name="Frey K.G."/>
            <person name="Wang L.F."/>
            <person name="Wang J."/>
        </authorList>
    </citation>
    <scope>NUCLEOTIDE SEQUENCE [LARGE SCALE GENOMIC DNA]</scope>
</reference>
<evidence type="ECO:0000313" key="1">
    <source>
        <dbReference type="EMBL" id="ELK09937.1"/>
    </source>
</evidence>